<dbReference type="InterPro" id="IPR009138">
    <property type="entry name" value="Neural_cell_adh"/>
</dbReference>
<evidence type="ECO:0000256" key="8">
    <source>
        <dbReference type="ARBA" id="ARBA00023157"/>
    </source>
</evidence>
<keyword evidence="6 11" id="KW-1133">Transmembrane helix</keyword>
<dbReference type="SUPFAM" id="SSF49265">
    <property type="entry name" value="Fibronectin type III"/>
    <property type="match status" value="1"/>
</dbReference>
<dbReference type="InterPro" id="IPR007110">
    <property type="entry name" value="Ig-like_dom"/>
</dbReference>
<gene>
    <name evidence="15" type="ORF">BpHYR1_036038</name>
</gene>
<evidence type="ECO:0000313" key="16">
    <source>
        <dbReference type="Proteomes" id="UP000276133"/>
    </source>
</evidence>
<dbReference type="InterPro" id="IPR003961">
    <property type="entry name" value="FN3_dom"/>
</dbReference>
<evidence type="ECO:0000256" key="11">
    <source>
        <dbReference type="SAM" id="Phobius"/>
    </source>
</evidence>
<feature type="domain" description="Ig-like" evidence="13">
    <location>
        <begin position="303"/>
        <end position="405"/>
    </location>
</feature>
<dbReference type="InterPro" id="IPR013162">
    <property type="entry name" value="CD80_C2-set"/>
</dbReference>
<evidence type="ECO:0000256" key="12">
    <source>
        <dbReference type="SAM" id="SignalP"/>
    </source>
</evidence>
<dbReference type="OrthoDB" id="10056271at2759"/>
<dbReference type="Pfam" id="PF08205">
    <property type="entry name" value="C2-set_2"/>
    <property type="match status" value="1"/>
</dbReference>
<dbReference type="GO" id="GO:0098632">
    <property type="term" value="F:cell-cell adhesion mediator activity"/>
    <property type="evidence" value="ECO:0007669"/>
    <property type="project" value="TreeGrafter"/>
</dbReference>
<dbReference type="InterPro" id="IPR003599">
    <property type="entry name" value="Ig_sub"/>
</dbReference>
<accession>A0A3M7RZ45</accession>
<dbReference type="SMART" id="SM00408">
    <property type="entry name" value="IGc2"/>
    <property type="match status" value="5"/>
</dbReference>
<dbReference type="GO" id="GO:0007156">
    <property type="term" value="P:homophilic cell adhesion via plasma membrane adhesion molecules"/>
    <property type="evidence" value="ECO:0007669"/>
    <property type="project" value="TreeGrafter"/>
</dbReference>
<sequence length="846" mass="94147">MISLLLILTLCEQALLGPVSQLVVLPRPYQDNKVKAVIDERFFLTCFSQSSHSANALKWLSPNGQSISTDFTQRIYTNVNNEQLMLHFEKLEAADAGTYTCEGVHNGLAEQVKVELGLEKRISFDNTKLQQFINAGGDELVECRASSIPGPEIAWFRNGINTNLKNSHKYQITNDGLVIKNAQVEDEGVYLCQASVSSTGEIKRAQIHVEVMHKPVWHVKPADTDAVNGQDVVIKCKASAKPVAKYTWYRNGVVLAGERYVTSVDSLRIVEVNVNDRGTYTCQAENNSGKISANFRLNVLVGPVIAPMEPVRVLEGKEAVVKCVVIEAFPKALITWKYADTLQSISGSSDSSVEIVDDGAEDGGDNLVGSWSELRIKPADRKYNRNVTCMASNKAQVTERQVRLVVEYVPKLLINSESRQVYYSWLSVDASGSSGSSSSHVSRGAAVTMTCIATGEPVPKITWFFKSEQIKHDNVKYVLRKDQSGVSQLEVIPDKESDFDTYQCKAENRAGHSFRNIELRMATSPRLAPLLLLQSTLPESVDFKVTLSQETESNGGLPIHTVKVQWRFLNSDWTNQNERNFAVNSVEHMSIHVDALLPHTEYLFRVAGVNKVGQGQWSKEIKIKTLNRRQPQPIRVLSKEDCSASTRCYIEWAVDSNGGSPVRDYLVKWRRLSYKDSSNQHVDTSRLGSWSSVVVINAPVTNYEITNILPNSFYEVDVVARNDIGPSASQPFRIRTLPGQIGELEAFKKPNESVINRVILICGSVIAAIILFIIIDVLLLMKFECGLLAILTKSCANQKEIPIDFKPTPTKIVQHTPKSNNPYMPINQSEEAPAHVSIPLRPNEID</sequence>
<dbReference type="SMART" id="SM00060">
    <property type="entry name" value="FN3"/>
    <property type="match status" value="2"/>
</dbReference>
<evidence type="ECO:0000256" key="2">
    <source>
        <dbReference type="ARBA" id="ARBA00022692"/>
    </source>
</evidence>
<feature type="chain" id="PRO_5018312397" evidence="12">
    <location>
        <begin position="17"/>
        <end position="846"/>
    </location>
</feature>
<dbReference type="InterPro" id="IPR013098">
    <property type="entry name" value="Ig_I-set"/>
</dbReference>
<keyword evidence="10" id="KW-0393">Immunoglobulin domain</keyword>
<feature type="domain" description="Fibronectin type-III" evidence="14">
    <location>
        <begin position="630"/>
        <end position="739"/>
    </location>
</feature>
<dbReference type="Proteomes" id="UP000276133">
    <property type="component" value="Unassembled WGS sequence"/>
</dbReference>
<dbReference type="InterPro" id="IPR003598">
    <property type="entry name" value="Ig_sub2"/>
</dbReference>
<evidence type="ECO:0000256" key="10">
    <source>
        <dbReference type="ARBA" id="ARBA00023319"/>
    </source>
</evidence>
<comment type="subcellular location">
    <subcellularLocation>
        <location evidence="1">Membrane</location>
        <topology evidence="1">Single-pass membrane protein</topology>
    </subcellularLocation>
</comment>
<dbReference type="GO" id="GO:0005886">
    <property type="term" value="C:plasma membrane"/>
    <property type="evidence" value="ECO:0007669"/>
    <property type="project" value="UniProtKB-ARBA"/>
</dbReference>
<dbReference type="Pfam" id="PF13927">
    <property type="entry name" value="Ig_3"/>
    <property type="match status" value="1"/>
</dbReference>
<dbReference type="SMART" id="SM00409">
    <property type="entry name" value="IG"/>
    <property type="match status" value="5"/>
</dbReference>
<evidence type="ECO:0000256" key="5">
    <source>
        <dbReference type="ARBA" id="ARBA00022889"/>
    </source>
</evidence>
<evidence type="ECO:0000256" key="9">
    <source>
        <dbReference type="ARBA" id="ARBA00023180"/>
    </source>
</evidence>
<protein>
    <submittedName>
        <fullName evidence="15">Fasciclin-2 isoform X3</fullName>
    </submittedName>
</protein>
<keyword evidence="2 11" id="KW-0812">Transmembrane</keyword>
<dbReference type="SUPFAM" id="SSF48726">
    <property type="entry name" value="Immunoglobulin"/>
    <property type="match status" value="5"/>
</dbReference>
<keyword evidence="4" id="KW-0677">Repeat</keyword>
<keyword evidence="8" id="KW-1015">Disulfide bond</keyword>
<keyword evidence="5" id="KW-0130">Cell adhesion</keyword>
<keyword evidence="16" id="KW-1185">Reference proteome</keyword>
<dbReference type="EMBL" id="REGN01002344">
    <property type="protein sequence ID" value="RNA28752.1"/>
    <property type="molecule type" value="Genomic_DNA"/>
</dbReference>
<organism evidence="15 16">
    <name type="scientific">Brachionus plicatilis</name>
    <name type="common">Marine rotifer</name>
    <name type="synonym">Brachionus muelleri</name>
    <dbReference type="NCBI Taxonomy" id="10195"/>
    <lineage>
        <taxon>Eukaryota</taxon>
        <taxon>Metazoa</taxon>
        <taxon>Spiralia</taxon>
        <taxon>Gnathifera</taxon>
        <taxon>Rotifera</taxon>
        <taxon>Eurotatoria</taxon>
        <taxon>Monogononta</taxon>
        <taxon>Pseudotrocha</taxon>
        <taxon>Ploima</taxon>
        <taxon>Brachionidae</taxon>
        <taxon>Brachionus</taxon>
    </lineage>
</organism>
<dbReference type="PROSITE" id="PS50853">
    <property type="entry name" value="FN3"/>
    <property type="match status" value="2"/>
</dbReference>
<dbReference type="PANTHER" id="PTHR10075">
    <property type="entry name" value="BASIGIN RELATED"/>
    <property type="match status" value="1"/>
</dbReference>
<evidence type="ECO:0000313" key="15">
    <source>
        <dbReference type="EMBL" id="RNA28752.1"/>
    </source>
</evidence>
<keyword evidence="9" id="KW-0325">Glycoprotein</keyword>
<feature type="domain" description="Fibronectin type-III" evidence="14">
    <location>
        <begin position="529"/>
        <end position="628"/>
    </location>
</feature>
<dbReference type="InterPro" id="IPR013151">
    <property type="entry name" value="Immunoglobulin_dom"/>
</dbReference>
<feature type="transmembrane region" description="Helical" evidence="11">
    <location>
        <begin position="758"/>
        <end position="781"/>
    </location>
</feature>
<dbReference type="CDD" id="cd00063">
    <property type="entry name" value="FN3"/>
    <property type="match status" value="2"/>
</dbReference>
<keyword evidence="3 12" id="KW-0732">Signal</keyword>
<evidence type="ECO:0000256" key="3">
    <source>
        <dbReference type="ARBA" id="ARBA00022729"/>
    </source>
</evidence>
<dbReference type="Pfam" id="PF07679">
    <property type="entry name" value="I-set"/>
    <property type="match status" value="2"/>
</dbReference>
<feature type="domain" description="Ig-like" evidence="13">
    <location>
        <begin position="410"/>
        <end position="522"/>
    </location>
</feature>
<comment type="caution">
    <text evidence="15">The sequence shown here is derived from an EMBL/GenBank/DDBJ whole genome shotgun (WGS) entry which is preliminary data.</text>
</comment>
<evidence type="ECO:0000256" key="7">
    <source>
        <dbReference type="ARBA" id="ARBA00023136"/>
    </source>
</evidence>
<dbReference type="GO" id="GO:0007411">
    <property type="term" value="P:axon guidance"/>
    <property type="evidence" value="ECO:0007669"/>
    <property type="project" value="TreeGrafter"/>
</dbReference>
<feature type="domain" description="Ig-like" evidence="13">
    <location>
        <begin position="18"/>
        <end position="115"/>
    </location>
</feature>
<dbReference type="PRINTS" id="PR01838">
    <property type="entry name" value="NCAMFAMILY"/>
</dbReference>
<dbReference type="InterPro" id="IPR036179">
    <property type="entry name" value="Ig-like_dom_sf"/>
</dbReference>
<evidence type="ECO:0000259" key="13">
    <source>
        <dbReference type="PROSITE" id="PS50835"/>
    </source>
</evidence>
<dbReference type="Pfam" id="PF00041">
    <property type="entry name" value="fn3"/>
    <property type="match status" value="2"/>
</dbReference>
<dbReference type="GO" id="GO:0030424">
    <property type="term" value="C:axon"/>
    <property type="evidence" value="ECO:0007669"/>
    <property type="project" value="TreeGrafter"/>
</dbReference>
<proteinExistence type="predicted"/>
<feature type="domain" description="Ig-like" evidence="13">
    <location>
        <begin position="136"/>
        <end position="208"/>
    </location>
</feature>
<keyword evidence="7 11" id="KW-0472">Membrane</keyword>
<dbReference type="InterPro" id="IPR013783">
    <property type="entry name" value="Ig-like_fold"/>
</dbReference>
<dbReference type="PANTHER" id="PTHR10075:SF100">
    <property type="entry name" value="FASCICLIN-2"/>
    <property type="match status" value="1"/>
</dbReference>
<evidence type="ECO:0000259" key="14">
    <source>
        <dbReference type="PROSITE" id="PS50853"/>
    </source>
</evidence>
<feature type="signal peptide" evidence="12">
    <location>
        <begin position="1"/>
        <end position="16"/>
    </location>
</feature>
<dbReference type="CDD" id="cd00096">
    <property type="entry name" value="Ig"/>
    <property type="match status" value="2"/>
</dbReference>
<dbReference type="GO" id="GO:0070593">
    <property type="term" value="P:dendrite self-avoidance"/>
    <property type="evidence" value="ECO:0007669"/>
    <property type="project" value="TreeGrafter"/>
</dbReference>
<dbReference type="Gene3D" id="2.60.40.10">
    <property type="entry name" value="Immunoglobulins"/>
    <property type="match status" value="7"/>
</dbReference>
<dbReference type="PROSITE" id="PS50835">
    <property type="entry name" value="IG_LIKE"/>
    <property type="match status" value="5"/>
</dbReference>
<evidence type="ECO:0000256" key="1">
    <source>
        <dbReference type="ARBA" id="ARBA00004167"/>
    </source>
</evidence>
<dbReference type="InterPro" id="IPR036116">
    <property type="entry name" value="FN3_sf"/>
</dbReference>
<dbReference type="AlphaFoldDB" id="A0A3M7RZ45"/>
<dbReference type="STRING" id="10195.A0A3M7RZ45"/>
<feature type="domain" description="Ig-like" evidence="13">
    <location>
        <begin position="215"/>
        <end position="298"/>
    </location>
</feature>
<name>A0A3M7RZ45_BRAPC</name>
<evidence type="ECO:0000256" key="4">
    <source>
        <dbReference type="ARBA" id="ARBA00022737"/>
    </source>
</evidence>
<reference evidence="15 16" key="1">
    <citation type="journal article" date="2018" name="Sci. Rep.">
        <title>Genomic signatures of local adaptation to the degree of environmental predictability in rotifers.</title>
        <authorList>
            <person name="Franch-Gras L."/>
            <person name="Hahn C."/>
            <person name="Garcia-Roger E.M."/>
            <person name="Carmona M.J."/>
            <person name="Serra M."/>
            <person name="Gomez A."/>
        </authorList>
    </citation>
    <scope>NUCLEOTIDE SEQUENCE [LARGE SCALE GENOMIC DNA]</scope>
    <source>
        <strain evidence="15">HYR1</strain>
    </source>
</reference>
<evidence type="ECO:0000256" key="6">
    <source>
        <dbReference type="ARBA" id="ARBA00022989"/>
    </source>
</evidence>
<dbReference type="FunFam" id="2.60.40.10:FF:000032">
    <property type="entry name" value="palladin isoform X1"/>
    <property type="match status" value="2"/>
</dbReference>
<dbReference type="Pfam" id="PF00047">
    <property type="entry name" value="ig"/>
    <property type="match status" value="1"/>
</dbReference>